<protein>
    <submittedName>
        <fullName evidence="1">Uncharacterized protein</fullName>
    </submittedName>
</protein>
<gene>
    <name evidence="1" type="ORF">D0Y96_16115</name>
</gene>
<dbReference type="AlphaFoldDB" id="A0A372IM45"/>
<organism evidence="1 2">
    <name type="scientific">Paracidobacterium acidisoli</name>
    <dbReference type="NCBI Taxonomy" id="2303751"/>
    <lineage>
        <taxon>Bacteria</taxon>
        <taxon>Pseudomonadati</taxon>
        <taxon>Acidobacteriota</taxon>
        <taxon>Terriglobia</taxon>
        <taxon>Terriglobales</taxon>
        <taxon>Acidobacteriaceae</taxon>
        <taxon>Paracidobacterium</taxon>
    </lineage>
</organism>
<sequence>MTFEQAVLPIQDEKTFAEVRRALADTFTASRVTNFLRKVTRAKLRVRQFEAILENGFLGAEMPAKYAALSDADRGQVREQYLRRVEQVAPELRAKFLKVYAYY</sequence>
<evidence type="ECO:0000313" key="2">
    <source>
        <dbReference type="Proteomes" id="UP000264702"/>
    </source>
</evidence>
<dbReference type="RefSeq" id="WP_117301891.1">
    <property type="nucleotide sequence ID" value="NZ_QVQT02000005.1"/>
</dbReference>
<proteinExistence type="predicted"/>
<dbReference type="EMBL" id="QVQT01000005">
    <property type="protein sequence ID" value="RFU15938.1"/>
    <property type="molecule type" value="Genomic_DNA"/>
</dbReference>
<comment type="caution">
    <text evidence="1">The sequence shown here is derived from an EMBL/GenBank/DDBJ whole genome shotgun (WGS) entry which is preliminary data.</text>
</comment>
<name>A0A372IM45_9BACT</name>
<accession>A0A372IM45</accession>
<keyword evidence="2" id="KW-1185">Reference proteome</keyword>
<dbReference type="OrthoDB" id="121895at2"/>
<reference evidence="1 2" key="1">
    <citation type="submission" date="2018-08" db="EMBL/GenBank/DDBJ databases">
        <title>Acidipila sp. 4G-K13, an acidobacterium isolated from forest soil.</title>
        <authorList>
            <person name="Gao Z.-H."/>
            <person name="Qiu L.-H."/>
        </authorList>
    </citation>
    <scope>NUCLEOTIDE SEQUENCE [LARGE SCALE GENOMIC DNA]</scope>
    <source>
        <strain evidence="1 2">4G-K13</strain>
    </source>
</reference>
<dbReference type="Proteomes" id="UP000264702">
    <property type="component" value="Unassembled WGS sequence"/>
</dbReference>
<evidence type="ECO:0000313" key="1">
    <source>
        <dbReference type="EMBL" id="RFU15938.1"/>
    </source>
</evidence>